<feature type="transmembrane region" description="Helical" evidence="2">
    <location>
        <begin position="319"/>
        <end position="340"/>
    </location>
</feature>
<protein>
    <recommendedName>
        <fullName evidence="5">Transmembrane protein</fullName>
    </recommendedName>
</protein>
<feature type="transmembrane region" description="Helical" evidence="2">
    <location>
        <begin position="83"/>
        <end position="105"/>
    </location>
</feature>
<keyword evidence="2" id="KW-0812">Transmembrane</keyword>
<feature type="transmembrane region" description="Helical" evidence="2">
    <location>
        <begin position="160"/>
        <end position="182"/>
    </location>
</feature>
<feature type="transmembrane region" description="Helical" evidence="2">
    <location>
        <begin position="217"/>
        <end position="241"/>
    </location>
</feature>
<feature type="transmembrane region" description="Helical" evidence="2">
    <location>
        <begin position="382"/>
        <end position="403"/>
    </location>
</feature>
<evidence type="ECO:0000256" key="2">
    <source>
        <dbReference type="SAM" id="Phobius"/>
    </source>
</evidence>
<dbReference type="EMBL" id="CCKQ01011445">
    <property type="protein sequence ID" value="CDW83012.1"/>
    <property type="molecule type" value="Genomic_DNA"/>
</dbReference>
<evidence type="ECO:0000256" key="1">
    <source>
        <dbReference type="SAM" id="MobiDB-lite"/>
    </source>
</evidence>
<feature type="transmembrane region" description="Helical" evidence="2">
    <location>
        <begin position="289"/>
        <end position="307"/>
    </location>
</feature>
<dbReference type="InParanoid" id="A0A078ANX9"/>
<sequence length="451" mass="50557">MQNNSNSKQNNNKSSTLSNDQIIAINALRRKDNSQYVERHNQNSFQIPHNAAQINVTEHNQPDDKNSDSKKIRRLRQKKQTDVGQLGMAPSTNVLLALLIIVMGFKASQYNFNDLLVVDKALMALGIWVLLISLVNLYGNLQGLKCSLGLGKESDEIMLFVLYNCVISFILLSIFAIGAISFSDNLDDWIGRHWDEIRQNVQTYSMTDFKQHVASELVSLGAFAFTIDLSLFIMISTILLIQGVERVMIVLFPLTNLIFIIFSMAIFAVAFNFNSHSYYSSAMPMGANYALFVISIFVFIIGVIGYKSSTTGKMGYLQTYILVLAFSALLSAFTGVFMILKTATIKDTVNKEWDEIQERLKSAGYDIEQGTFSNFLEVNLKFGGLFLIVFCLFLILGLVPVYIKFLIKRRGETQHKGTGGGTGIFSTPYRLNSDQTSPKLRRHVSPNESEA</sequence>
<feature type="transmembrane region" description="Helical" evidence="2">
    <location>
        <begin position="121"/>
        <end position="139"/>
    </location>
</feature>
<evidence type="ECO:0000313" key="4">
    <source>
        <dbReference type="Proteomes" id="UP000039865"/>
    </source>
</evidence>
<dbReference type="Proteomes" id="UP000039865">
    <property type="component" value="Unassembled WGS sequence"/>
</dbReference>
<organism evidence="3 4">
    <name type="scientific">Stylonychia lemnae</name>
    <name type="common">Ciliate</name>
    <dbReference type="NCBI Taxonomy" id="5949"/>
    <lineage>
        <taxon>Eukaryota</taxon>
        <taxon>Sar</taxon>
        <taxon>Alveolata</taxon>
        <taxon>Ciliophora</taxon>
        <taxon>Intramacronucleata</taxon>
        <taxon>Spirotrichea</taxon>
        <taxon>Stichotrichia</taxon>
        <taxon>Sporadotrichida</taxon>
        <taxon>Oxytrichidae</taxon>
        <taxon>Stylonychinae</taxon>
        <taxon>Stylonychia</taxon>
    </lineage>
</organism>
<keyword evidence="4" id="KW-1185">Reference proteome</keyword>
<dbReference type="AlphaFoldDB" id="A0A078ANX9"/>
<accession>A0A078ANX9</accession>
<proteinExistence type="predicted"/>
<reference evidence="3 4" key="1">
    <citation type="submission" date="2014-06" db="EMBL/GenBank/DDBJ databases">
        <authorList>
            <person name="Swart Estienne"/>
        </authorList>
    </citation>
    <scope>NUCLEOTIDE SEQUENCE [LARGE SCALE GENOMIC DNA]</scope>
    <source>
        <strain evidence="3 4">130c</strain>
    </source>
</reference>
<feature type="region of interest" description="Disordered" evidence="1">
    <location>
        <begin position="413"/>
        <end position="451"/>
    </location>
</feature>
<evidence type="ECO:0000313" key="3">
    <source>
        <dbReference type="EMBL" id="CDW83012.1"/>
    </source>
</evidence>
<evidence type="ECO:0008006" key="5">
    <source>
        <dbReference type="Google" id="ProtNLM"/>
    </source>
</evidence>
<feature type="transmembrane region" description="Helical" evidence="2">
    <location>
        <begin position="248"/>
        <end position="269"/>
    </location>
</feature>
<keyword evidence="2" id="KW-1133">Transmembrane helix</keyword>
<gene>
    <name evidence="3" type="primary">Contig8195.g8743</name>
    <name evidence="3" type="ORF">STYLEM_12051</name>
</gene>
<feature type="compositionally biased region" description="Polar residues" evidence="1">
    <location>
        <begin position="429"/>
        <end position="438"/>
    </location>
</feature>
<name>A0A078ANX9_STYLE</name>
<dbReference type="OrthoDB" id="311743at2759"/>
<keyword evidence="2" id="KW-0472">Membrane</keyword>